<name>A0A4Y7PM70_9AGAM</name>
<keyword evidence="3" id="KW-1185">Reference proteome</keyword>
<dbReference type="InterPro" id="IPR013762">
    <property type="entry name" value="Integrase-like_cat_sf"/>
</dbReference>
<gene>
    <name evidence="2" type="ORF">BD410DRAFT_795298</name>
</gene>
<proteinExistence type="predicted"/>
<dbReference type="GO" id="GO:0006310">
    <property type="term" value="P:DNA recombination"/>
    <property type="evidence" value="ECO:0007669"/>
    <property type="project" value="UniProtKB-KW"/>
</dbReference>
<accession>A0A4Y7PM70</accession>
<dbReference type="Gene3D" id="1.10.443.10">
    <property type="entry name" value="Intergrase catalytic core"/>
    <property type="match status" value="1"/>
</dbReference>
<dbReference type="GO" id="GO:0015074">
    <property type="term" value="P:DNA integration"/>
    <property type="evidence" value="ECO:0007669"/>
    <property type="project" value="InterPro"/>
</dbReference>
<evidence type="ECO:0008006" key="4">
    <source>
        <dbReference type="Google" id="ProtNLM"/>
    </source>
</evidence>
<organism evidence="2 3">
    <name type="scientific">Rickenella mellea</name>
    <dbReference type="NCBI Taxonomy" id="50990"/>
    <lineage>
        <taxon>Eukaryota</taxon>
        <taxon>Fungi</taxon>
        <taxon>Dikarya</taxon>
        <taxon>Basidiomycota</taxon>
        <taxon>Agaricomycotina</taxon>
        <taxon>Agaricomycetes</taxon>
        <taxon>Hymenochaetales</taxon>
        <taxon>Rickenellaceae</taxon>
        <taxon>Rickenella</taxon>
    </lineage>
</organism>
<dbReference type="InterPro" id="IPR011010">
    <property type="entry name" value="DNA_brk_join_enz"/>
</dbReference>
<evidence type="ECO:0000256" key="1">
    <source>
        <dbReference type="ARBA" id="ARBA00023172"/>
    </source>
</evidence>
<evidence type="ECO:0000313" key="2">
    <source>
        <dbReference type="EMBL" id="TDL16533.1"/>
    </source>
</evidence>
<sequence>MRAAISHKFAREYGMGTQQWGENIFQPGTFTGNPSLSVTVSHYMISLRRRKARAGQPVTSAKSMDEDTMRKLWEVNMFYTDNRTEAVQPISRKEKEETPTLWAGCNIRLMLQLLYITAMLCLLRSDEVLRIRWSHVVFEPFNGSFRVKITLPFRKTHQTGGIAPFYLYPNHAKPWMCPARAWSHWWMYMQANGGFAGFVFHRRVGYDRLSEHPEDALSPEAFMESFRLNLLDILVNPRPYGTHSFRRGGAQYLANTLRWPLTSICAWGGWTERYDNPGTIFKYLVSWTDTPTVAREDFFNPMRRGVDPCHMCGRTCHCA</sequence>
<dbReference type="Proteomes" id="UP000294933">
    <property type="component" value="Unassembled WGS sequence"/>
</dbReference>
<dbReference type="EMBL" id="ML170241">
    <property type="protein sequence ID" value="TDL16533.1"/>
    <property type="molecule type" value="Genomic_DNA"/>
</dbReference>
<evidence type="ECO:0000313" key="3">
    <source>
        <dbReference type="Proteomes" id="UP000294933"/>
    </source>
</evidence>
<dbReference type="OrthoDB" id="3163890at2759"/>
<keyword evidence="1" id="KW-0233">DNA recombination</keyword>
<dbReference type="VEuPathDB" id="FungiDB:BD410DRAFT_795298"/>
<reference evidence="2 3" key="1">
    <citation type="submission" date="2018-06" db="EMBL/GenBank/DDBJ databases">
        <title>A transcriptomic atlas of mushroom development highlights an independent origin of complex multicellularity.</title>
        <authorList>
            <consortium name="DOE Joint Genome Institute"/>
            <person name="Krizsan K."/>
            <person name="Almasi E."/>
            <person name="Merenyi Z."/>
            <person name="Sahu N."/>
            <person name="Viragh M."/>
            <person name="Koszo T."/>
            <person name="Mondo S."/>
            <person name="Kiss B."/>
            <person name="Balint B."/>
            <person name="Kues U."/>
            <person name="Barry K."/>
            <person name="Hegedus J.C."/>
            <person name="Henrissat B."/>
            <person name="Johnson J."/>
            <person name="Lipzen A."/>
            <person name="Ohm R."/>
            <person name="Nagy I."/>
            <person name="Pangilinan J."/>
            <person name="Yan J."/>
            <person name="Xiong Y."/>
            <person name="Grigoriev I.V."/>
            <person name="Hibbett D.S."/>
            <person name="Nagy L.G."/>
        </authorList>
    </citation>
    <scope>NUCLEOTIDE SEQUENCE [LARGE SCALE GENOMIC DNA]</scope>
    <source>
        <strain evidence="2 3">SZMC22713</strain>
    </source>
</reference>
<dbReference type="AlphaFoldDB" id="A0A4Y7PM70"/>
<dbReference type="SUPFAM" id="SSF56349">
    <property type="entry name" value="DNA breaking-rejoining enzymes"/>
    <property type="match status" value="1"/>
</dbReference>
<protein>
    <recommendedName>
        <fullName evidence="4">DNA breaking-rejoining enzyme</fullName>
    </recommendedName>
</protein>
<dbReference type="GO" id="GO:0003677">
    <property type="term" value="F:DNA binding"/>
    <property type="evidence" value="ECO:0007669"/>
    <property type="project" value="InterPro"/>
</dbReference>